<dbReference type="EMBL" id="KZ155825">
    <property type="protein sequence ID" value="OUS44206.1"/>
    <property type="molecule type" value="Genomic_DNA"/>
</dbReference>
<name>A0A1Y5I3X9_OSTTA</name>
<feature type="compositionally biased region" description="Low complexity" evidence="1">
    <location>
        <begin position="72"/>
        <end position="85"/>
    </location>
</feature>
<feature type="compositionally biased region" description="Basic and acidic residues" evidence="1">
    <location>
        <begin position="44"/>
        <end position="57"/>
    </location>
</feature>
<feature type="region of interest" description="Disordered" evidence="1">
    <location>
        <begin position="237"/>
        <end position="269"/>
    </location>
</feature>
<feature type="compositionally biased region" description="Basic and acidic residues" evidence="1">
    <location>
        <begin position="237"/>
        <end position="248"/>
    </location>
</feature>
<evidence type="ECO:0000256" key="1">
    <source>
        <dbReference type="SAM" id="MobiDB-lite"/>
    </source>
</evidence>
<reference evidence="2" key="1">
    <citation type="submission" date="2017-04" db="EMBL/GenBank/DDBJ databases">
        <title>Population genomics of picophytoplankton unveils novel chromosome hypervariability.</title>
        <authorList>
            <consortium name="DOE Joint Genome Institute"/>
            <person name="Blanc-Mathieu R."/>
            <person name="Krasovec M."/>
            <person name="Hebrard M."/>
            <person name="Yau S."/>
            <person name="Desgranges E."/>
            <person name="Martin J."/>
            <person name="Schackwitz W."/>
            <person name="Kuo A."/>
            <person name="Salin G."/>
            <person name="Donnadieu C."/>
            <person name="Desdevises Y."/>
            <person name="Sanchez-Ferandin S."/>
            <person name="Moreau H."/>
            <person name="Rivals E."/>
            <person name="Grigoriev I.V."/>
            <person name="Grimsley N."/>
            <person name="Eyre-Walker A."/>
            <person name="Piganeau G."/>
        </authorList>
    </citation>
    <scope>NUCLEOTIDE SEQUENCE [LARGE SCALE GENOMIC DNA]</scope>
    <source>
        <strain evidence="2">RCC 1115</strain>
    </source>
</reference>
<protein>
    <submittedName>
        <fullName evidence="2">Uncharacterized protein</fullName>
    </submittedName>
</protein>
<dbReference type="Proteomes" id="UP000195557">
    <property type="component" value="Unassembled WGS sequence"/>
</dbReference>
<sequence>MKRLRALEDELREMLGEHVVEEAMRGLKLDGEEDEASAATAEAPEPRAETPRPREKLVLAPTPMAKEGSEGGSASRRGTSASATANARDDEPWDPYAAFIGIRRQKEPERPREVEPHVSLAAAAPKVMIPLDKSLTHGETLRLVADLEKKVKPASAADSLSPNLHLVSEPEVIVEDVKDETVERNFTQQYTREDAATILELAGDVPTGLWMDTAQHNDLRSRAPLTLSTATHKGKEIVDDAGDLDEKSISSGQTSGTHARDHGSGRAPKIAGVETVAEFRQLMASIFEEGEDDHGGFSH</sequence>
<feature type="region of interest" description="Disordered" evidence="1">
    <location>
        <begin position="25"/>
        <end position="92"/>
    </location>
</feature>
<accession>A0A1Y5I3X9</accession>
<evidence type="ECO:0000313" key="2">
    <source>
        <dbReference type="EMBL" id="OUS44206.1"/>
    </source>
</evidence>
<dbReference type="AlphaFoldDB" id="A0A1Y5I3X9"/>
<gene>
    <name evidence="2" type="ORF">BE221DRAFT_78530</name>
</gene>
<proteinExistence type="predicted"/>
<organism evidence="2">
    <name type="scientific">Ostreococcus tauri</name>
    <name type="common">Marine green alga</name>
    <dbReference type="NCBI Taxonomy" id="70448"/>
    <lineage>
        <taxon>Eukaryota</taxon>
        <taxon>Viridiplantae</taxon>
        <taxon>Chlorophyta</taxon>
        <taxon>Mamiellophyceae</taxon>
        <taxon>Mamiellales</taxon>
        <taxon>Bathycoccaceae</taxon>
        <taxon>Ostreococcus</taxon>
    </lineage>
</organism>